<dbReference type="InterPro" id="IPR042099">
    <property type="entry name" value="ANL_N_sf"/>
</dbReference>
<proteinExistence type="inferred from homology"/>
<dbReference type="Gene3D" id="3.40.50.12780">
    <property type="entry name" value="N-terminal domain of ligase-like"/>
    <property type="match status" value="1"/>
</dbReference>
<feature type="domain" description="AMP-dependent synthetase/ligase" evidence="4">
    <location>
        <begin position="11"/>
        <end position="377"/>
    </location>
</feature>
<dbReference type="FunFam" id="3.30.300.30:FF:000008">
    <property type="entry name" value="2,3-dihydroxybenzoate-AMP ligase"/>
    <property type="match status" value="1"/>
</dbReference>
<evidence type="ECO:0000313" key="6">
    <source>
        <dbReference type="EMBL" id="BBO88083.1"/>
    </source>
</evidence>
<evidence type="ECO:0000259" key="5">
    <source>
        <dbReference type="Pfam" id="PF13193"/>
    </source>
</evidence>
<dbReference type="InterPro" id="IPR025110">
    <property type="entry name" value="AMP-bd_C"/>
</dbReference>
<name>A0A5K8A635_9BACT</name>
<comment type="similarity">
    <text evidence="1">Belongs to the ATP-dependent AMP-binding enzyme family.</text>
</comment>
<dbReference type="InterPro" id="IPR000873">
    <property type="entry name" value="AMP-dep_synth/lig_dom"/>
</dbReference>
<dbReference type="GO" id="GO:0016878">
    <property type="term" value="F:acid-thiol ligase activity"/>
    <property type="evidence" value="ECO:0007669"/>
    <property type="project" value="UniProtKB-ARBA"/>
</dbReference>
<accession>A0A5K8A635</accession>
<dbReference type="PANTHER" id="PTHR43767">
    <property type="entry name" value="LONG-CHAIN-FATTY-ACID--COA LIGASE"/>
    <property type="match status" value="1"/>
</dbReference>
<evidence type="ECO:0000313" key="7">
    <source>
        <dbReference type="Proteomes" id="UP000422108"/>
    </source>
</evidence>
<dbReference type="InterPro" id="IPR045851">
    <property type="entry name" value="AMP-bd_C_sf"/>
</dbReference>
<dbReference type="RefSeq" id="WP_155309451.1">
    <property type="nucleotide sequence ID" value="NZ_AP021879.1"/>
</dbReference>
<dbReference type="Proteomes" id="UP000422108">
    <property type="component" value="Chromosome"/>
</dbReference>
<keyword evidence="2 6" id="KW-0436">Ligase</keyword>
<dbReference type="SUPFAM" id="SSF56801">
    <property type="entry name" value="Acetyl-CoA synthetase-like"/>
    <property type="match status" value="1"/>
</dbReference>
<dbReference type="EMBL" id="AP021879">
    <property type="protein sequence ID" value="BBO88083.1"/>
    <property type="molecule type" value="Genomic_DNA"/>
</dbReference>
<sequence>MKWSVGKIISKRAVLTPDRTAVIYEDTPITYGALNDEVNRVCNFFQEKGLRKGDRIAVDMLNCPQLLVCYFAAAKLGLIFVPLIYRLMPRELEYQINRCGARLLIFHDDVLKNIEKIRSSVCVEEDKFIFFKSNSVGSPDCPGWAIDYYQSISGRLSSEPVIEEQIDLEDPLAILYTSGVTGDPKGAVISHGQNYFKSFHIIDYTDMRKDDVILCHIPLCHSGGLCVAATPCLCRGATLVLRTKFDPVLFALDIEKYKATIVVAFVTMLRFVLQAGILDKVDVSSVRVLFGGAEVTTKGFLNELAGKGLHLLTGYGQTENSSMVLMPKDALRRKQDSCGLPNFFSEVWIQNEKGEKLAPFEVGEIVATGPNVMSCYWDAPEETKNTIVDGVLHTGDQGYTDEEGFLYMVDRIKNMYRSGGENVYPAEVERILLGHPKIENVAIIGVPDETWGETGKAYIVCREGETPTKEDIINFLNEKVAKYKVPKHIEFIDSLPLTASGKLRKSILEEMHFNPKTTEKGDN</sequence>
<evidence type="ECO:0000256" key="2">
    <source>
        <dbReference type="ARBA" id="ARBA00022598"/>
    </source>
</evidence>
<evidence type="ECO:0000256" key="3">
    <source>
        <dbReference type="SAM" id="Phobius"/>
    </source>
</evidence>
<dbReference type="AlphaFoldDB" id="A0A5K8A635"/>
<feature type="transmembrane region" description="Helical" evidence="3">
    <location>
        <begin position="67"/>
        <end position="88"/>
    </location>
</feature>
<reference evidence="6 7" key="1">
    <citation type="submission" date="2019-11" db="EMBL/GenBank/DDBJ databases">
        <title>Comparative genomics of hydrocarbon-degrading Desulfosarcina strains.</title>
        <authorList>
            <person name="Watanabe M."/>
            <person name="Kojima H."/>
            <person name="Fukui M."/>
        </authorList>
    </citation>
    <scope>NUCLEOTIDE SEQUENCE [LARGE SCALE GENOMIC DNA]</scope>
    <source>
        <strain evidence="7">oXyS1</strain>
    </source>
</reference>
<feature type="domain" description="AMP-binding enzyme C-terminal" evidence="5">
    <location>
        <begin position="427"/>
        <end position="502"/>
    </location>
</feature>
<dbReference type="Pfam" id="PF13193">
    <property type="entry name" value="AMP-binding_C"/>
    <property type="match status" value="1"/>
</dbReference>
<evidence type="ECO:0000256" key="1">
    <source>
        <dbReference type="ARBA" id="ARBA00006432"/>
    </source>
</evidence>
<evidence type="ECO:0000259" key="4">
    <source>
        <dbReference type="Pfam" id="PF00501"/>
    </source>
</evidence>
<organism evidence="6 7">
    <name type="scientific">Desulfosarcina ovata subsp. ovata</name>
    <dbReference type="NCBI Taxonomy" id="2752305"/>
    <lineage>
        <taxon>Bacteria</taxon>
        <taxon>Pseudomonadati</taxon>
        <taxon>Thermodesulfobacteriota</taxon>
        <taxon>Desulfobacteria</taxon>
        <taxon>Desulfobacterales</taxon>
        <taxon>Desulfosarcinaceae</taxon>
        <taxon>Desulfosarcina</taxon>
    </lineage>
</organism>
<dbReference type="Gene3D" id="3.30.300.30">
    <property type="match status" value="1"/>
</dbReference>
<keyword evidence="7" id="KW-1185">Reference proteome</keyword>
<dbReference type="InterPro" id="IPR050237">
    <property type="entry name" value="ATP-dep_AMP-bd_enzyme"/>
</dbReference>
<dbReference type="PANTHER" id="PTHR43767:SF1">
    <property type="entry name" value="NONRIBOSOMAL PEPTIDE SYNTHASE PES1 (EUROFUNG)-RELATED"/>
    <property type="match status" value="1"/>
</dbReference>
<dbReference type="Pfam" id="PF00501">
    <property type="entry name" value="AMP-binding"/>
    <property type="match status" value="1"/>
</dbReference>
<keyword evidence="3" id="KW-0472">Membrane</keyword>
<keyword evidence="3" id="KW-1133">Transmembrane helix</keyword>
<protein>
    <submittedName>
        <fullName evidence="6">Long-chain fatty acid--CoA ligase</fullName>
    </submittedName>
</protein>
<keyword evidence="3" id="KW-0812">Transmembrane</keyword>
<gene>
    <name evidence="6" type="primary">lcfA</name>
    <name evidence="6" type="ORF">DSCOOX_12630</name>
</gene>